<evidence type="ECO:0000256" key="4">
    <source>
        <dbReference type="ARBA" id="ARBA00022989"/>
    </source>
</evidence>
<dbReference type="OrthoDB" id="3243324at2"/>
<name>A0A4D7CUB2_9ENTE</name>
<reference evidence="6 7" key="1">
    <citation type="submission" date="2019-04" db="EMBL/GenBank/DDBJ databases">
        <title>Vagococcus sp. nov., isolated from faeces of yaks (Bos grunniens).</title>
        <authorList>
            <person name="Ge Y."/>
        </authorList>
    </citation>
    <scope>NUCLEOTIDE SEQUENCE [LARGE SCALE GENOMIC DNA]</scope>
    <source>
        <strain evidence="6 7">MN-17</strain>
    </source>
</reference>
<keyword evidence="3" id="KW-0812">Transmembrane</keyword>
<dbReference type="InterPro" id="IPR027379">
    <property type="entry name" value="CLS_N"/>
</dbReference>
<evidence type="ECO:0000313" key="7">
    <source>
        <dbReference type="Proteomes" id="UP000298615"/>
    </source>
</evidence>
<dbReference type="RefSeq" id="WP_136953443.1">
    <property type="nucleotide sequence ID" value="NZ_CP039712.1"/>
</dbReference>
<dbReference type="Proteomes" id="UP000298615">
    <property type="component" value="Chromosome"/>
</dbReference>
<evidence type="ECO:0000256" key="2">
    <source>
        <dbReference type="ARBA" id="ARBA00022475"/>
    </source>
</evidence>
<keyword evidence="4" id="KW-1133">Transmembrane helix</keyword>
<dbReference type="Pfam" id="PF13396">
    <property type="entry name" value="PLDc_N"/>
    <property type="match status" value="1"/>
</dbReference>
<protein>
    <submittedName>
        <fullName evidence="6">Uncharacterized protein</fullName>
    </submittedName>
</protein>
<sequence>MSMTNFLLFLPLIILQFGLMIIAVLSVLKKQHFKYLSKWIWLFIVILGQLVGPILFFVLERDE</sequence>
<keyword evidence="7" id="KW-1185">Reference proteome</keyword>
<accession>A0A4D7CUB2</accession>
<evidence type="ECO:0000256" key="5">
    <source>
        <dbReference type="ARBA" id="ARBA00023136"/>
    </source>
</evidence>
<proteinExistence type="predicted"/>
<evidence type="ECO:0000313" key="6">
    <source>
        <dbReference type="EMBL" id="QCI86612.1"/>
    </source>
</evidence>
<evidence type="ECO:0000256" key="3">
    <source>
        <dbReference type="ARBA" id="ARBA00022692"/>
    </source>
</evidence>
<comment type="subcellular location">
    <subcellularLocation>
        <location evidence="1">Cell membrane</location>
        <topology evidence="1">Multi-pass membrane protein</topology>
    </subcellularLocation>
</comment>
<dbReference type="KEGG" id="vao:FA707_06345"/>
<dbReference type="GO" id="GO:0005886">
    <property type="term" value="C:plasma membrane"/>
    <property type="evidence" value="ECO:0007669"/>
    <property type="project" value="UniProtKB-SubCell"/>
</dbReference>
<keyword evidence="2" id="KW-1003">Cell membrane</keyword>
<gene>
    <name evidence="6" type="ORF">FA707_06345</name>
</gene>
<organism evidence="6 7">
    <name type="scientific">Vagococcus zengguangii</name>
    <dbReference type="NCBI Taxonomy" id="2571750"/>
    <lineage>
        <taxon>Bacteria</taxon>
        <taxon>Bacillati</taxon>
        <taxon>Bacillota</taxon>
        <taxon>Bacilli</taxon>
        <taxon>Lactobacillales</taxon>
        <taxon>Enterococcaceae</taxon>
        <taxon>Vagococcus</taxon>
    </lineage>
</organism>
<dbReference type="EMBL" id="CP039712">
    <property type="protein sequence ID" value="QCI86612.1"/>
    <property type="molecule type" value="Genomic_DNA"/>
</dbReference>
<dbReference type="AlphaFoldDB" id="A0A4D7CUB2"/>
<evidence type="ECO:0000256" key="1">
    <source>
        <dbReference type="ARBA" id="ARBA00004651"/>
    </source>
</evidence>
<keyword evidence="5" id="KW-0472">Membrane</keyword>